<dbReference type="Pfam" id="PF12796">
    <property type="entry name" value="Ank_2"/>
    <property type="match status" value="1"/>
</dbReference>
<keyword evidence="1" id="KW-0677">Repeat</keyword>
<dbReference type="OrthoDB" id="6022754at2759"/>
<organism evidence="4">
    <name type="scientific">Capitella teleta</name>
    <name type="common">Polychaete worm</name>
    <dbReference type="NCBI Taxonomy" id="283909"/>
    <lineage>
        <taxon>Eukaryota</taxon>
        <taxon>Metazoa</taxon>
        <taxon>Spiralia</taxon>
        <taxon>Lophotrochozoa</taxon>
        <taxon>Annelida</taxon>
        <taxon>Polychaeta</taxon>
        <taxon>Sedentaria</taxon>
        <taxon>Scolecida</taxon>
        <taxon>Capitellidae</taxon>
        <taxon>Capitella</taxon>
    </lineage>
</organism>
<reference evidence="6" key="1">
    <citation type="submission" date="2012-12" db="EMBL/GenBank/DDBJ databases">
        <authorList>
            <person name="Hellsten U."/>
            <person name="Grimwood J."/>
            <person name="Chapman J.A."/>
            <person name="Shapiro H."/>
            <person name="Aerts A."/>
            <person name="Otillar R.P."/>
            <person name="Terry A.Y."/>
            <person name="Boore J.L."/>
            <person name="Simakov O."/>
            <person name="Marletaz F."/>
            <person name="Cho S.-J."/>
            <person name="Edsinger-Gonzales E."/>
            <person name="Havlak P."/>
            <person name="Kuo D.-H."/>
            <person name="Larsson T."/>
            <person name="Lv J."/>
            <person name="Arendt D."/>
            <person name="Savage R."/>
            <person name="Osoegawa K."/>
            <person name="de Jong P."/>
            <person name="Lindberg D.R."/>
            <person name="Seaver E.C."/>
            <person name="Weisblat D.A."/>
            <person name="Putnam N.H."/>
            <person name="Grigoriev I.V."/>
            <person name="Rokhsar D.S."/>
        </authorList>
    </citation>
    <scope>NUCLEOTIDE SEQUENCE</scope>
    <source>
        <strain evidence="6">I ESC-2004</strain>
    </source>
</reference>
<evidence type="ECO:0000313" key="6">
    <source>
        <dbReference type="Proteomes" id="UP000014760"/>
    </source>
</evidence>
<sequence>TALHFASSKGYLRIVKMLIKHNADPNATNDKGNAPLHIAINNNYFSIVDLLKRYGADVTRRNAYCESA</sequence>
<name>R7UX59_CAPTE</name>
<reference evidence="5" key="3">
    <citation type="submission" date="2015-06" db="UniProtKB">
        <authorList>
            <consortium name="EnsemblMetazoa"/>
        </authorList>
    </citation>
    <scope>IDENTIFICATION</scope>
</reference>
<evidence type="ECO:0000313" key="4">
    <source>
        <dbReference type="EMBL" id="ELU10929.1"/>
    </source>
</evidence>
<evidence type="ECO:0000313" key="5">
    <source>
        <dbReference type="EnsemblMetazoa" id="CapteP41784"/>
    </source>
</evidence>
<dbReference type="PANTHER" id="PTHR24171">
    <property type="entry name" value="ANKYRIN REPEAT DOMAIN-CONTAINING PROTEIN 39-RELATED"/>
    <property type="match status" value="1"/>
</dbReference>
<dbReference type="Proteomes" id="UP000014760">
    <property type="component" value="Unassembled WGS sequence"/>
</dbReference>
<feature type="repeat" description="ANK" evidence="3">
    <location>
        <begin position="31"/>
        <end position="63"/>
    </location>
</feature>
<accession>R7UX59</accession>
<keyword evidence="2 3" id="KW-0040">ANK repeat</keyword>
<dbReference type="InterPro" id="IPR036770">
    <property type="entry name" value="Ankyrin_rpt-contain_sf"/>
</dbReference>
<feature type="non-terminal residue" evidence="4">
    <location>
        <position position="68"/>
    </location>
</feature>
<dbReference type="HOGENOM" id="CLU_000134_45_5_1"/>
<proteinExistence type="predicted"/>
<dbReference type="EMBL" id="AMQN01040844">
    <property type="status" value="NOT_ANNOTATED_CDS"/>
    <property type="molecule type" value="Genomic_DNA"/>
</dbReference>
<evidence type="ECO:0000256" key="2">
    <source>
        <dbReference type="ARBA" id="ARBA00023043"/>
    </source>
</evidence>
<dbReference type="PROSITE" id="PS50297">
    <property type="entry name" value="ANK_REP_REGION"/>
    <property type="match status" value="2"/>
</dbReference>
<dbReference type="InterPro" id="IPR002110">
    <property type="entry name" value="Ankyrin_rpt"/>
</dbReference>
<feature type="repeat" description="ANK" evidence="3">
    <location>
        <begin position="1"/>
        <end position="30"/>
    </location>
</feature>
<dbReference type="EnsemblMetazoa" id="CapteT41784">
    <property type="protein sequence ID" value="CapteP41784"/>
    <property type="gene ID" value="CapteG41784"/>
</dbReference>
<gene>
    <name evidence="4" type="ORF">CAPTEDRAFT_41784</name>
</gene>
<dbReference type="AlphaFoldDB" id="R7UX59"/>
<keyword evidence="6" id="KW-1185">Reference proteome</keyword>
<dbReference type="SUPFAM" id="SSF48403">
    <property type="entry name" value="Ankyrin repeat"/>
    <property type="match status" value="1"/>
</dbReference>
<dbReference type="EMBL" id="KB297138">
    <property type="protein sequence ID" value="ELU10929.1"/>
    <property type="molecule type" value="Genomic_DNA"/>
</dbReference>
<dbReference type="Gene3D" id="1.25.40.20">
    <property type="entry name" value="Ankyrin repeat-containing domain"/>
    <property type="match status" value="2"/>
</dbReference>
<evidence type="ECO:0000256" key="1">
    <source>
        <dbReference type="ARBA" id="ARBA00022737"/>
    </source>
</evidence>
<protein>
    <submittedName>
        <fullName evidence="4 5">Uncharacterized protein</fullName>
    </submittedName>
</protein>
<evidence type="ECO:0000256" key="3">
    <source>
        <dbReference type="PROSITE-ProRule" id="PRU00023"/>
    </source>
</evidence>
<dbReference type="SMART" id="SM00248">
    <property type="entry name" value="ANK"/>
    <property type="match status" value="2"/>
</dbReference>
<feature type="non-terminal residue" evidence="4">
    <location>
        <position position="1"/>
    </location>
</feature>
<dbReference type="PROSITE" id="PS50088">
    <property type="entry name" value="ANK_REPEAT"/>
    <property type="match status" value="2"/>
</dbReference>
<reference evidence="4 6" key="2">
    <citation type="journal article" date="2013" name="Nature">
        <title>Insights into bilaterian evolution from three spiralian genomes.</title>
        <authorList>
            <person name="Simakov O."/>
            <person name="Marletaz F."/>
            <person name="Cho S.J."/>
            <person name="Edsinger-Gonzales E."/>
            <person name="Havlak P."/>
            <person name="Hellsten U."/>
            <person name="Kuo D.H."/>
            <person name="Larsson T."/>
            <person name="Lv J."/>
            <person name="Arendt D."/>
            <person name="Savage R."/>
            <person name="Osoegawa K."/>
            <person name="de Jong P."/>
            <person name="Grimwood J."/>
            <person name="Chapman J.A."/>
            <person name="Shapiro H."/>
            <person name="Aerts A."/>
            <person name="Otillar R.P."/>
            <person name="Terry A.Y."/>
            <person name="Boore J.L."/>
            <person name="Grigoriev I.V."/>
            <person name="Lindberg D.R."/>
            <person name="Seaver E.C."/>
            <person name="Weisblat D.A."/>
            <person name="Putnam N.H."/>
            <person name="Rokhsar D.S."/>
        </authorList>
    </citation>
    <scope>NUCLEOTIDE SEQUENCE</scope>
    <source>
        <strain evidence="4 6">I ESC-2004</strain>
    </source>
</reference>